<evidence type="ECO:0000313" key="2">
    <source>
        <dbReference type="Proteomes" id="UP000019473"/>
    </source>
</evidence>
<name>W9VE21_9EURO</name>
<dbReference type="AlphaFoldDB" id="W9VE21"/>
<organism evidence="1 2">
    <name type="scientific">Cladophialophora yegresii CBS 114405</name>
    <dbReference type="NCBI Taxonomy" id="1182544"/>
    <lineage>
        <taxon>Eukaryota</taxon>
        <taxon>Fungi</taxon>
        <taxon>Dikarya</taxon>
        <taxon>Ascomycota</taxon>
        <taxon>Pezizomycotina</taxon>
        <taxon>Eurotiomycetes</taxon>
        <taxon>Chaetothyriomycetidae</taxon>
        <taxon>Chaetothyriales</taxon>
        <taxon>Herpotrichiellaceae</taxon>
        <taxon>Cladophialophora</taxon>
    </lineage>
</organism>
<dbReference type="Proteomes" id="UP000019473">
    <property type="component" value="Unassembled WGS sequence"/>
</dbReference>
<feature type="non-terminal residue" evidence="1">
    <location>
        <position position="1"/>
    </location>
</feature>
<accession>W9VE21</accession>
<sequence>FSLSLFALHISRKLLEASEKAQYLRLPTSFQMSLLVGILVASAQQLRSYLWYLVRARRVSSISPLLHCVASMMLLSFFLARGVFIADTVLHYTTSTIEFDQILIPPQPVQELGRGLSEFCLKFNRTNLGLPCSVGQDATQTDPNAISEMMETSRLLHDTSQVSQIQITSVDELSQARLSYLMLEQQTISLNTDYNASTLGIPTNC</sequence>
<evidence type="ECO:0000313" key="1">
    <source>
        <dbReference type="EMBL" id="EXJ53832.1"/>
    </source>
</evidence>
<comment type="caution">
    <text evidence="1">The sequence shown here is derived from an EMBL/GenBank/DDBJ whole genome shotgun (WGS) entry which is preliminary data.</text>
</comment>
<dbReference type="GeneID" id="19183732"/>
<dbReference type="HOGENOM" id="CLU_1340333_0_0_1"/>
<dbReference type="STRING" id="1182544.W9VE21"/>
<protein>
    <submittedName>
        <fullName evidence="1">Uncharacterized protein</fullName>
    </submittedName>
</protein>
<gene>
    <name evidence="1" type="ORF">A1O7_09168</name>
</gene>
<keyword evidence="2" id="KW-1185">Reference proteome</keyword>
<dbReference type="OrthoDB" id="3344043at2759"/>
<proteinExistence type="predicted"/>
<feature type="non-terminal residue" evidence="1">
    <location>
        <position position="205"/>
    </location>
</feature>
<dbReference type="RefSeq" id="XP_007761347.1">
    <property type="nucleotide sequence ID" value="XM_007763157.1"/>
</dbReference>
<dbReference type="VEuPathDB" id="FungiDB:A1O7_09168"/>
<dbReference type="EMBL" id="AMGW01000007">
    <property type="protein sequence ID" value="EXJ53832.1"/>
    <property type="molecule type" value="Genomic_DNA"/>
</dbReference>
<reference evidence="1 2" key="1">
    <citation type="submission" date="2013-03" db="EMBL/GenBank/DDBJ databases">
        <title>The Genome Sequence of Cladophialophora yegresii CBS 114405.</title>
        <authorList>
            <consortium name="The Broad Institute Genomics Platform"/>
            <person name="Cuomo C."/>
            <person name="de Hoog S."/>
            <person name="Gorbushina A."/>
            <person name="Walker B."/>
            <person name="Young S.K."/>
            <person name="Zeng Q."/>
            <person name="Gargeya S."/>
            <person name="Fitzgerald M."/>
            <person name="Haas B."/>
            <person name="Abouelleil A."/>
            <person name="Allen A.W."/>
            <person name="Alvarado L."/>
            <person name="Arachchi H.M."/>
            <person name="Berlin A.M."/>
            <person name="Chapman S.B."/>
            <person name="Gainer-Dewar J."/>
            <person name="Goldberg J."/>
            <person name="Griggs A."/>
            <person name="Gujja S."/>
            <person name="Hansen M."/>
            <person name="Howarth C."/>
            <person name="Imamovic A."/>
            <person name="Ireland A."/>
            <person name="Larimer J."/>
            <person name="McCowan C."/>
            <person name="Murphy C."/>
            <person name="Pearson M."/>
            <person name="Poon T.W."/>
            <person name="Priest M."/>
            <person name="Roberts A."/>
            <person name="Saif S."/>
            <person name="Shea T."/>
            <person name="Sisk P."/>
            <person name="Sykes S."/>
            <person name="Wortman J."/>
            <person name="Nusbaum C."/>
            <person name="Birren B."/>
        </authorList>
    </citation>
    <scope>NUCLEOTIDE SEQUENCE [LARGE SCALE GENOMIC DNA]</scope>
    <source>
        <strain evidence="1 2">CBS 114405</strain>
    </source>
</reference>